<organism evidence="12 13">
    <name type="scientific">Pleurodeles waltl</name>
    <name type="common">Iberian ribbed newt</name>
    <dbReference type="NCBI Taxonomy" id="8319"/>
    <lineage>
        <taxon>Eukaryota</taxon>
        <taxon>Metazoa</taxon>
        <taxon>Chordata</taxon>
        <taxon>Craniata</taxon>
        <taxon>Vertebrata</taxon>
        <taxon>Euteleostomi</taxon>
        <taxon>Amphibia</taxon>
        <taxon>Batrachia</taxon>
        <taxon>Caudata</taxon>
        <taxon>Salamandroidea</taxon>
        <taxon>Salamandridae</taxon>
        <taxon>Pleurodelinae</taxon>
        <taxon>Pleurodeles</taxon>
    </lineage>
</organism>
<name>A0AAV7QZJ3_PLEWA</name>
<dbReference type="Gene3D" id="2.60.470.10">
    <property type="entry name" value="Acid-sensing ion channels like domains"/>
    <property type="match status" value="1"/>
</dbReference>
<keyword evidence="9 11" id="KW-0739">Sodium transport</keyword>
<keyword evidence="2 11" id="KW-0813">Transport</keyword>
<evidence type="ECO:0000256" key="9">
    <source>
        <dbReference type="ARBA" id="ARBA00023201"/>
    </source>
</evidence>
<evidence type="ECO:0000256" key="6">
    <source>
        <dbReference type="ARBA" id="ARBA00023053"/>
    </source>
</evidence>
<dbReference type="GO" id="GO:0034706">
    <property type="term" value="C:sodium channel complex"/>
    <property type="evidence" value="ECO:0007669"/>
    <property type="project" value="TreeGrafter"/>
</dbReference>
<dbReference type="AlphaFoldDB" id="A0AAV7QZJ3"/>
<sequence>MVWGVAFWRFLSHCVTPDPFPLNGEPVSQFLFSIHRVSPSLRDSEMAAAKAEQEEGLIEFYDSFKDMFQFFCDNTTIHGSIRLACTSKNKMKTTFWVLLFFSSFVMLYSQMGNLTAQYWNYPVNINISMSTNHKVKIFPAVTICNMNPYRFDVVNKHLVELDHLARKALSDLYGFNATESIDSEPEVTALEELLGEGSGHFNSSFHLDDSIKLERLTSDGMKPALSGTISTRMGFQLCDASGRDCYYKSYWSGVDAMREWYLYHYINIMSQIPITLNITDDEDNQALVYSCQYNGRMCSEREYAIFHHAIHGRCYTFNNNQNEDFWKASKFGIKYGLSLIVRAEQKPPLPLLSSTGGLRVIIHKHNQPVIVEHGGFNIMPGTETSISIQKDDMNWLGEPYGRCTEDGTDVDIKLLNSNAYTLQVVDLLSRMGSLWGLWFGSSVLSVAELLELVLDAVALCIIMAYRLWHPRRPAAATCNCVRAVTPIKDVSKGICRCGSQSVEVSLPDIFPTGTRLRREHFPECTLHHGISVH</sequence>
<evidence type="ECO:0000256" key="3">
    <source>
        <dbReference type="ARBA" id="ARBA00022461"/>
    </source>
</evidence>
<evidence type="ECO:0008006" key="14">
    <source>
        <dbReference type="Google" id="ProtNLM"/>
    </source>
</evidence>
<dbReference type="PRINTS" id="PR01078">
    <property type="entry name" value="AMINACHANNEL"/>
</dbReference>
<reference evidence="12" key="1">
    <citation type="journal article" date="2022" name="bioRxiv">
        <title>Sequencing and chromosome-scale assembly of the giantPleurodeles waltlgenome.</title>
        <authorList>
            <person name="Brown T."/>
            <person name="Elewa A."/>
            <person name="Iarovenko S."/>
            <person name="Subramanian E."/>
            <person name="Araus A.J."/>
            <person name="Petzold A."/>
            <person name="Susuki M."/>
            <person name="Suzuki K.-i.T."/>
            <person name="Hayashi T."/>
            <person name="Toyoda A."/>
            <person name="Oliveira C."/>
            <person name="Osipova E."/>
            <person name="Leigh N.D."/>
            <person name="Simon A."/>
            <person name="Yun M.H."/>
        </authorList>
    </citation>
    <scope>NUCLEOTIDE SEQUENCE</scope>
    <source>
        <strain evidence="12">20211129_DDA</strain>
        <tissue evidence="12">Liver</tissue>
    </source>
</reference>
<evidence type="ECO:0000256" key="4">
    <source>
        <dbReference type="ARBA" id="ARBA00022692"/>
    </source>
</evidence>
<dbReference type="PANTHER" id="PTHR11690:SF132">
    <property type="entry name" value="AMILORIDE-SENSITIVE SODIUM CHANNEL SUBUNIT DELTA"/>
    <property type="match status" value="1"/>
</dbReference>
<evidence type="ECO:0000256" key="10">
    <source>
        <dbReference type="ARBA" id="ARBA00023303"/>
    </source>
</evidence>
<gene>
    <name evidence="12" type="ORF">NDU88_011259</name>
</gene>
<comment type="caution">
    <text evidence="12">The sequence shown here is derived from an EMBL/GenBank/DDBJ whole genome shotgun (WGS) entry which is preliminary data.</text>
</comment>
<evidence type="ECO:0000256" key="11">
    <source>
        <dbReference type="RuleBase" id="RU000679"/>
    </source>
</evidence>
<dbReference type="GO" id="GO:0005886">
    <property type="term" value="C:plasma membrane"/>
    <property type="evidence" value="ECO:0007669"/>
    <property type="project" value="TreeGrafter"/>
</dbReference>
<keyword evidence="3 11" id="KW-0894">Sodium channel</keyword>
<keyword evidence="5" id="KW-1133">Transmembrane helix</keyword>
<evidence type="ECO:0000256" key="1">
    <source>
        <dbReference type="ARBA" id="ARBA00004141"/>
    </source>
</evidence>
<dbReference type="GO" id="GO:0015280">
    <property type="term" value="F:ligand-gated sodium channel activity"/>
    <property type="evidence" value="ECO:0007669"/>
    <property type="project" value="TreeGrafter"/>
</dbReference>
<keyword evidence="8" id="KW-0472">Membrane</keyword>
<comment type="subcellular location">
    <subcellularLocation>
        <location evidence="1">Membrane</location>
        <topology evidence="1">Multi-pass membrane protein</topology>
    </subcellularLocation>
</comment>
<evidence type="ECO:0000313" key="13">
    <source>
        <dbReference type="Proteomes" id="UP001066276"/>
    </source>
</evidence>
<proteinExistence type="inferred from homology"/>
<evidence type="ECO:0000256" key="7">
    <source>
        <dbReference type="ARBA" id="ARBA00023065"/>
    </source>
</evidence>
<dbReference type="Proteomes" id="UP001066276">
    <property type="component" value="Chromosome 6"/>
</dbReference>
<dbReference type="EMBL" id="JANPWB010000010">
    <property type="protein sequence ID" value="KAJ1144967.1"/>
    <property type="molecule type" value="Genomic_DNA"/>
</dbReference>
<keyword evidence="4 11" id="KW-0812">Transmembrane</keyword>
<keyword evidence="13" id="KW-1185">Reference proteome</keyword>
<evidence type="ECO:0000256" key="2">
    <source>
        <dbReference type="ARBA" id="ARBA00022448"/>
    </source>
</evidence>
<evidence type="ECO:0000256" key="5">
    <source>
        <dbReference type="ARBA" id="ARBA00022989"/>
    </source>
</evidence>
<protein>
    <recommendedName>
        <fullName evidence="14">Amiloride-sensitive sodium channel subunit alpha</fullName>
    </recommendedName>
</protein>
<comment type="similarity">
    <text evidence="11">Belongs to the amiloride-sensitive sodium channel (TC 1.A.6) family.</text>
</comment>
<keyword evidence="6" id="KW-0915">Sodium</keyword>
<dbReference type="InterPro" id="IPR001873">
    <property type="entry name" value="ENaC"/>
</dbReference>
<accession>A0AAV7QZJ3</accession>
<evidence type="ECO:0000256" key="8">
    <source>
        <dbReference type="ARBA" id="ARBA00023136"/>
    </source>
</evidence>
<dbReference type="Pfam" id="PF00858">
    <property type="entry name" value="ASC"/>
    <property type="match status" value="1"/>
</dbReference>
<keyword evidence="7 11" id="KW-0406">Ion transport</keyword>
<dbReference type="PANTHER" id="PTHR11690">
    <property type="entry name" value="AMILORIDE-SENSITIVE SODIUM CHANNEL-RELATED"/>
    <property type="match status" value="1"/>
</dbReference>
<evidence type="ECO:0000313" key="12">
    <source>
        <dbReference type="EMBL" id="KAJ1144967.1"/>
    </source>
</evidence>
<keyword evidence="10 11" id="KW-0407">Ion channel</keyword>